<gene>
    <name evidence="2" type="ORF">SCD92_19850</name>
</gene>
<dbReference type="InterPro" id="IPR036397">
    <property type="entry name" value="RNaseH_sf"/>
</dbReference>
<sequence>VMFHSDQGCHYTSHQFRQRLWRYKIKQSMSRRGNCWDNAPMERFFRSLKTEWIPTTGYKSFGEAQRSITEYITGYYSQVRPHRNNNGVSPNAAELLYWAAS</sequence>
<organism evidence="2 3">
    <name type="scientific">Gilvimarinus gilvus</name>
    <dbReference type="NCBI Taxonomy" id="3058038"/>
    <lineage>
        <taxon>Bacteria</taxon>
        <taxon>Pseudomonadati</taxon>
        <taxon>Pseudomonadota</taxon>
        <taxon>Gammaproteobacteria</taxon>
        <taxon>Cellvibrionales</taxon>
        <taxon>Cellvibrionaceae</taxon>
        <taxon>Gilvimarinus</taxon>
    </lineage>
</organism>
<proteinExistence type="predicted"/>
<dbReference type="EMBL" id="JAXAFO010000138">
    <property type="protein sequence ID" value="MDX6851626.1"/>
    <property type="molecule type" value="Genomic_DNA"/>
</dbReference>
<feature type="domain" description="Integrase catalytic" evidence="1">
    <location>
        <begin position="1"/>
        <end position="98"/>
    </location>
</feature>
<accession>A0ABU4S396</accession>
<evidence type="ECO:0000313" key="3">
    <source>
        <dbReference type="Proteomes" id="UP001273505"/>
    </source>
</evidence>
<dbReference type="Gene3D" id="3.30.420.10">
    <property type="entry name" value="Ribonuclease H-like superfamily/Ribonuclease H"/>
    <property type="match status" value="1"/>
</dbReference>
<dbReference type="PANTHER" id="PTHR46889:SF4">
    <property type="entry name" value="TRANSPOSASE INSO FOR INSERTION SEQUENCE ELEMENT IS911B-RELATED"/>
    <property type="match status" value="1"/>
</dbReference>
<dbReference type="InterPro" id="IPR001584">
    <property type="entry name" value="Integrase_cat-core"/>
</dbReference>
<dbReference type="Pfam" id="PF13683">
    <property type="entry name" value="rve_3"/>
    <property type="match status" value="1"/>
</dbReference>
<feature type="non-terminal residue" evidence="2">
    <location>
        <position position="1"/>
    </location>
</feature>
<evidence type="ECO:0000313" key="2">
    <source>
        <dbReference type="EMBL" id="MDX6851626.1"/>
    </source>
</evidence>
<name>A0ABU4S396_9GAMM</name>
<dbReference type="Proteomes" id="UP001273505">
    <property type="component" value="Unassembled WGS sequence"/>
</dbReference>
<dbReference type="InterPro" id="IPR050900">
    <property type="entry name" value="Transposase_IS3/IS150/IS904"/>
</dbReference>
<dbReference type="PANTHER" id="PTHR46889">
    <property type="entry name" value="TRANSPOSASE INSF FOR INSERTION SEQUENCE IS3B-RELATED"/>
    <property type="match status" value="1"/>
</dbReference>
<evidence type="ECO:0000259" key="1">
    <source>
        <dbReference type="PROSITE" id="PS50994"/>
    </source>
</evidence>
<dbReference type="SUPFAM" id="SSF53098">
    <property type="entry name" value="Ribonuclease H-like"/>
    <property type="match status" value="1"/>
</dbReference>
<comment type="caution">
    <text evidence="2">The sequence shown here is derived from an EMBL/GenBank/DDBJ whole genome shotgun (WGS) entry which is preliminary data.</text>
</comment>
<protein>
    <submittedName>
        <fullName evidence="2">Integrase core domain-containing protein</fullName>
    </submittedName>
</protein>
<dbReference type="InterPro" id="IPR012337">
    <property type="entry name" value="RNaseH-like_sf"/>
</dbReference>
<dbReference type="PROSITE" id="PS50994">
    <property type="entry name" value="INTEGRASE"/>
    <property type="match status" value="1"/>
</dbReference>
<reference evidence="2 3" key="1">
    <citation type="submission" date="2023-11" db="EMBL/GenBank/DDBJ databases">
        <title>Gilvimarinus fulvus sp. nov., isolated from the surface of Kelp.</title>
        <authorList>
            <person name="Sun Y.Y."/>
            <person name="Gong Y."/>
            <person name="Du Z.J."/>
        </authorList>
    </citation>
    <scope>NUCLEOTIDE SEQUENCE [LARGE SCALE GENOMIC DNA]</scope>
    <source>
        <strain evidence="2 3">SDUM040013</strain>
    </source>
</reference>
<keyword evidence="3" id="KW-1185">Reference proteome</keyword>
<dbReference type="RefSeq" id="WP_319835183.1">
    <property type="nucleotide sequence ID" value="NZ_JAXAFO010000138.1"/>
</dbReference>